<dbReference type="InterPro" id="IPR029063">
    <property type="entry name" value="SAM-dependent_MTases_sf"/>
</dbReference>
<evidence type="ECO:0000313" key="1">
    <source>
        <dbReference type="EMBL" id="MCH86098.1"/>
    </source>
</evidence>
<comment type="caution">
    <text evidence="1">The sequence shown here is derived from an EMBL/GenBank/DDBJ whole genome shotgun (WGS) entry which is preliminary data.</text>
</comment>
<dbReference type="AlphaFoldDB" id="A0A392MH72"/>
<protein>
    <submittedName>
        <fullName evidence="1">Mediator of RNA polymerase II transcription subunit 36A-like</fullName>
    </submittedName>
</protein>
<keyword evidence="2" id="KW-1185">Reference proteome</keyword>
<organism evidence="1 2">
    <name type="scientific">Trifolium medium</name>
    <dbReference type="NCBI Taxonomy" id="97028"/>
    <lineage>
        <taxon>Eukaryota</taxon>
        <taxon>Viridiplantae</taxon>
        <taxon>Streptophyta</taxon>
        <taxon>Embryophyta</taxon>
        <taxon>Tracheophyta</taxon>
        <taxon>Spermatophyta</taxon>
        <taxon>Magnoliopsida</taxon>
        <taxon>eudicotyledons</taxon>
        <taxon>Gunneridae</taxon>
        <taxon>Pentapetalae</taxon>
        <taxon>rosids</taxon>
        <taxon>fabids</taxon>
        <taxon>Fabales</taxon>
        <taxon>Fabaceae</taxon>
        <taxon>Papilionoideae</taxon>
        <taxon>50 kb inversion clade</taxon>
        <taxon>NPAAA clade</taxon>
        <taxon>Hologalegina</taxon>
        <taxon>IRL clade</taxon>
        <taxon>Trifolieae</taxon>
        <taxon>Trifolium</taxon>
    </lineage>
</organism>
<accession>A0A392MH72</accession>
<name>A0A392MH72_9FABA</name>
<sequence length="94" mass="10764">MLLSMVDVIFGEIDHLPNQFSRKGMFIVNHVRFYLKVGGHYMICTEANNMNSIGHAIFSCVDFQREFKLIQTVMLDLVEGAYALDIGGYRMPDE</sequence>
<dbReference type="Proteomes" id="UP000265520">
    <property type="component" value="Unassembled WGS sequence"/>
</dbReference>
<proteinExistence type="predicted"/>
<reference evidence="1 2" key="1">
    <citation type="journal article" date="2018" name="Front. Plant Sci.">
        <title>Red Clover (Trifolium pratense) and Zigzag Clover (T. medium) - A Picture of Genomic Similarities and Differences.</title>
        <authorList>
            <person name="Dluhosova J."/>
            <person name="Istvanek J."/>
            <person name="Nedelnik J."/>
            <person name="Repkova J."/>
        </authorList>
    </citation>
    <scope>NUCLEOTIDE SEQUENCE [LARGE SCALE GENOMIC DNA]</scope>
    <source>
        <strain evidence="2">cv. 10/8</strain>
        <tissue evidence="1">Leaf</tissue>
    </source>
</reference>
<dbReference type="Gene3D" id="3.40.50.150">
    <property type="entry name" value="Vaccinia Virus protein VP39"/>
    <property type="match status" value="1"/>
</dbReference>
<dbReference type="EMBL" id="LXQA010009731">
    <property type="protein sequence ID" value="MCH86098.1"/>
    <property type="molecule type" value="Genomic_DNA"/>
</dbReference>
<gene>
    <name evidence="1" type="ORF">A2U01_0006952</name>
</gene>
<evidence type="ECO:0000313" key="2">
    <source>
        <dbReference type="Proteomes" id="UP000265520"/>
    </source>
</evidence>